<name>A0ABW5P370_9DEIO</name>
<accession>A0ABW5P370</accession>
<dbReference type="RefSeq" id="WP_386843441.1">
    <property type="nucleotide sequence ID" value="NZ_JBHUMK010000014.1"/>
</dbReference>
<protein>
    <recommendedName>
        <fullName evidence="4">Lipoprotein</fullName>
    </recommendedName>
</protein>
<dbReference type="PROSITE" id="PS51257">
    <property type="entry name" value="PROKAR_LIPOPROTEIN"/>
    <property type="match status" value="1"/>
</dbReference>
<comment type="caution">
    <text evidence="2">The sequence shown here is derived from an EMBL/GenBank/DDBJ whole genome shotgun (WGS) entry which is preliminary data.</text>
</comment>
<dbReference type="Proteomes" id="UP001597475">
    <property type="component" value="Unassembled WGS sequence"/>
</dbReference>
<evidence type="ECO:0000256" key="1">
    <source>
        <dbReference type="SAM" id="SignalP"/>
    </source>
</evidence>
<proteinExistence type="predicted"/>
<feature type="signal peptide" evidence="1">
    <location>
        <begin position="1"/>
        <end position="21"/>
    </location>
</feature>
<keyword evidence="1" id="KW-0732">Signal</keyword>
<reference evidence="3" key="1">
    <citation type="journal article" date="2019" name="Int. J. Syst. Evol. Microbiol.">
        <title>The Global Catalogue of Microorganisms (GCM) 10K type strain sequencing project: providing services to taxonomists for standard genome sequencing and annotation.</title>
        <authorList>
            <consortium name="The Broad Institute Genomics Platform"/>
            <consortium name="The Broad Institute Genome Sequencing Center for Infectious Disease"/>
            <person name="Wu L."/>
            <person name="Ma J."/>
        </authorList>
    </citation>
    <scope>NUCLEOTIDE SEQUENCE [LARGE SCALE GENOMIC DNA]</scope>
    <source>
        <strain evidence="3">KCTC 33842</strain>
    </source>
</reference>
<sequence>MKKILALTILPLALASCNMFGVPNGDVSGNILGKQPVDGTVRLAMRGITLAGFQTPVLDQGNIGTFNPEKRAYVISLPSKPAEGAYELFAYVDANGSNTLDEKETRTKVTTTTFVYSKEGNTVLNIRSGWNMYDGLTLQKNGTPFQYDLNW</sequence>
<feature type="chain" id="PRO_5046912885" description="Lipoprotein" evidence="1">
    <location>
        <begin position="22"/>
        <end position="151"/>
    </location>
</feature>
<evidence type="ECO:0008006" key="4">
    <source>
        <dbReference type="Google" id="ProtNLM"/>
    </source>
</evidence>
<gene>
    <name evidence="2" type="ORF">ACFSR9_04450</name>
</gene>
<evidence type="ECO:0000313" key="3">
    <source>
        <dbReference type="Proteomes" id="UP001597475"/>
    </source>
</evidence>
<organism evidence="2 3">
    <name type="scientific">Deinococcus taklimakanensis</name>
    <dbReference type="NCBI Taxonomy" id="536443"/>
    <lineage>
        <taxon>Bacteria</taxon>
        <taxon>Thermotogati</taxon>
        <taxon>Deinococcota</taxon>
        <taxon>Deinococci</taxon>
        <taxon>Deinococcales</taxon>
        <taxon>Deinococcaceae</taxon>
        <taxon>Deinococcus</taxon>
    </lineage>
</organism>
<evidence type="ECO:0000313" key="2">
    <source>
        <dbReference type="EMBL" id="MFD2608692.1"/>
    </source>
</evidence>
<dbReference type="EMBL" id="JBHUMK010000014">
    <property type="protein sequence ID" value="MFD2608692.1"/>
    <property type="molecule type" value="Genomic_DNA"/>
</dbReference>
<keyword evidence="3" id="KW-1185">Reference proteome</keyword>